<accession>A0A8H8P696</accession>
<dbReference type="KEGG" id="rsx:RhiXN_12062"/>
<evidence type="ECO:0000313" key="3">
    <source>
        <dbReference type="EMBL" id="QRW26401.1"/>
    </source>
</evidence>
<dbReference type="RefSeq" id="XP_043186638.1">
    <property type="nucleotide sequence ID" value="XM_043331877.1"/>
</dbReference>
<dbReference type="SUPFAM" id="SSF56672">
    <property type="entry name" value="DNA/RNA polymerases"/>
    <property type="match status" value="1"/>
</dbReference>
<feature type="compositionally biased region" description="Polar residues" evidence="1">
    <location>
        <begin position="180"/>
        <end position="201"/>
    </location>
</feature>
<dbReference type="Proteomes" id="UP000650533">
    <property type="component" value="Chromosome 15"/>
</dbReference>
<dbReference type="InterPro" id="IPR051320">
    <property type="entry name" value="Viral_Replic_Matur_Polypro"/>
</dbReference>
<gene>
    <name evidence="3" type="ORF">RhiXN_12062</name>
</gene>
<dbReference type="PANTHER" id="PTHR33064">
    <property type="entry name" value="POL PROTEIN"/>
    <property type="match status" value="1"/>
</dbReference>
<dbReference type="GeneID" id="67034340"/>
<proteinExistence type="predicted"/>
<organism evidence="3 4">
    <name type="scientific">Rhizoctonia solani</name>
    <dbReference type="NCBI Taxonomy" id="456999"/>
    <lineage>
        <taxon>Eukaryota</taxon>
        <taxon>Fungi</taxon>
        <taxon>Dikarya</taxon>
        <taxon>Basidiomycota</taxon>
        <taxon>Agaricomycotina</taxon>
        <taxon>Agaricomycetes</taxon>
        <taxon>Cantharellales</taxon>
        <taxon>Ceratobasidiaceae</taxon>
        <taxon>Rhizoctonia</taxon>
    </lineage>
</organism>
<dbReference type="AlphaFoldDB" id="A0A8H8P696"/>
<dbReference type="PANTHER" id="PTHR33064:SF37">
    <property type="entry name" value="RIBONUCLEASE H"/>
    <property type="match status" value="1"/>
</dbReference>
<sequence>MASLASREASPLIAPATLEGPSNAPTSCARVNLCPEILWQQENATKLNHLHRYLIGNNASSRSQPLALHRLLEKNTGHLISHLDAWKQTMFTDPHTPPRRVFTVIDNTLKAPSGSSSSGNKDFLVPIKDEPDPKGKRVKLESPEPPKATPNTSWAIPHTQEHLDHNPEQPFIRPTPVDLPSTSQAATSNPLSKGYLSAQQGETDEEKEARTLHNIATIMGRALSVPLQSFRGLSQTPGPVQAKSKIPAPEKYDGKKGPAAKSFILDCKTYFLSNASSFPSDHTAFLCNWSNPAAAQIAQQCLRKLKQLKSASGYATEFRIIASKLEWSDPALIASSCQGLKTEVRSKLIEYTLHKNITALDKFISTACLIDDTLFEACKELRNDSNSSTSSPQRPAQGHSSNFASKQRITQGIDSELAAGKIVPATSPAGAPVMFVKRADGKLCLVVDYCQLNAITIIDRYALPRQDKLIEKLCHAKIFTKLDLRNGYHNIRIKKGDKWKAAFCTALGHFAPTVMQFGFSNALAVFMCFMNNIFRDLLDISVVVYLDDTLIFSNSREEHFFVTEVTYIGLVISPDGIPMEKDKVQAIVDWPEPQNVKQVQSFLGFANFYRCFVPNFSCLAHPLNNLTQKEQPWIWQEEQKAAFDAIKAELQGACSSSP</sequence>
<dbReference type="FunFam" id="3.30.70.270:FF:000020">
    <property type="entry name" value="Transposon Tf2-6 polyprotein-like Protein"/>
    <property type="match status" value="1"/>
</dbReference>
<dbReference type="Gene3D" id="3.10.10.10">
    <property type="entry name" value="HIV Type 1 Reverse Transcriptase, subunit A, domain 1"/>
    <property type="match status" value="1"/>
</dbReference>
<feature type="region of interest" description="Disordered" evidence="1">
    <location>
        <begin position="110"/>
        <end position="204"/>
    </location>
</feature>
<evidence type="ECO:0000256" key="1">
    <source>
        <dbReference type="SAM" id="MobiDB-lite"/>
    </source>
</evidence>
<feature type="compositionally biased region" description="Basic and acidic residues" evidence="1">
    <location>
        <begin position="127"/>
        <end position="144"/>
    </location>
</feature>
<protein>
    <submittedName>
        <fullName evidence="3">Retrotransposon-derived protein PEG10</fullName>
    </submittedName>
</protein>
<dbReference type="InterPro" id="IPR043128">
    <property type="entry name" value="Rev_trsase/Diguanyl_cyclase"/>
</dbReference>
<feature type="region of interest" description="Disordered" evidence="1">
    <location>
        <begin position="384"/>
        <end position="403"/>
    </location>
</feature>
<dbReference type="InterPro" id="IPR043502">
    <property type="entry name" value="DNA/RNA_pol_sf"/>
</dbReference>
<dbReference type="Gene3D" id="3.30.70.270">
    <property type="match status" value="2"/>
</dbReference>
<name>A0A8H8P696_9AGAM</name>
<feature type="domain" description="Reverse transcriptase" evidence="2">
    <location>
        <begin position="444"/>
        <end position="595"/>
    </location>
</feature>
<dbReference type="EMBL" id="CP059672">
    <property type="protein sequence ID" value="QRW26401.1"/>
    <property type="molecule type" value="Genomic_DNA"/>
</dbReference>
<dbReference type="InterPro" id="IPR000477">
    <property type="entry name" value="RT_dom"/>
</dbReference>
<dbReference type="Pfam" id="PF00078">
    <property type="entry name" value="RVT_1"/>
    <property type="match status" value="1"/>
</dbReference>
<evidence type="ECO:0000313" key="4">
    <source>
        <dbReference type="Proteomes" id="UP000650533"/>
    </source>
</evidence>
<reference evidence="3" key="1">
    <citation type="submission" date="2020-05" db="EMBL/GenBank/DDBJ databases">
        <title>Evolutionary and genomic comparisons of hybrid uninucleate and nonhybrid Rhizoctonia fungi.</title>
        <authorList>
            <person name="Li C."/>
            <person name="Chen X."/>
        </authorList>
    </citation>
    <scope>NUCLEOTIDE SEQUENCE</scope>
    <source>
        <strain evidence="3">AG-1 IA</strain>
    </source>
</reference>
<evidence type="ECO:0000259" key="2">
    <source>
        <dbReference type="Pfam" id="PF00078"/>
    </source>
</evidence>
<dbReference type="CDD" id="cd01647">
    <property type="entry name" value="RT_LTR"/>
    <property type="match status" value="1"/>
</dbReference>